<proteinExistence type="predicted"/>
<feature type="domain" description="C2H2-type" evidence="10">
    <location>
        <begin position="451"/>
        <end position="479"/>
    </location>
</feature>
<evidence type="ECO:0000256" key="7">
    <source>
        <dbReference type="ARBA" id="ARBA00023242"/>
    </source>
</evidence>
<keyword evidence="7" id="KW-0539">Nucleus</keyword>
<evidence type="ECO:0000256" key="1">
    <source>
        <dbReference type="ARBA" id="ARBA00004123"/>
    </source>
</evidence>
<dbReference type="InterPro" id="IPR050589">
    <property type="entry name" value="Ikaros_C2H2-ZF"/>
</dbReference>
<dbReference type="Pfam" id="PF12874">
    <property type="entry name" value="zf-met"/>
    <property type="match status" value="1"/>
</dbReference>
<dbReference type="PANTHER" id="PTHR24404">
    <property type="entry name" value="ZINC FINGER PROTEIN"/>
    <property type="match status" value="1"/>
</dbReference>
<evidence type="ECO:0000256" key="8">
    <source>
        <dbReference type="PROSITE-ProRule" id="PRU00042"/>
    </source>
</evidence>
<dbReference type="PROSITE" id="PS00028">
    <property type="entry name" value="ZINC_FINGER_C2H2_1"/>
    <property type="match status" value="9"/>
</dbReference>
<evidence type="ECO:0000256" key="5">
    <source>
        <dbReference type="ARBA" id="ARBA00022833"/>
    </source>
</evidence>
<keyword evidence="5 9" id="KW-0862">Zinc</keyword>
<feature type="domain" description="C2H2-type" evidence="10">
    <location>
        <begin position="225"/>
        <end position="252"/>
    </location>
</feature>
<evidence type="ECO:0000313" key="12">
    <source>
        <dbReference type="EMBL" id="CAH2982937.1"/>
    </source>
</evidence>
<keyword evidence="2 9" id="KW-0479">Metal-binding</keyword>
<dbReference type="Proteomes" id="UP001153292">
    <property type="component" value="Chromosome 16"/>
</dbReference>
<feature type="domain" description="C2H2-type" evidence="10">
    <location>
        <begin position="253"/>
        <end position="280"/>
    </location>
</feature>
<evidence type="ECO:0000256" key="2">
    <source>
        <dbReference type="ARBA" id="ARBA00022723"/>
    </source>
</evidence>
<feature type="domain" description="C2H2-type" evidence="10">
    <location>
        <begin position="166"/>
        <end position="193"/>
    </location>
</feature>
<dbReference type="PANTHER" id="PTHR24404:SF114">
    <property type="entry name" value="KLUMPFUSS, ISOFORM B-RELATED"/>
    <property type="match status" value="1"/>
</dbReference>
<keyword evidence="6" id="KW-0238">DNA-binding</keyword>
<evidence type="ECO:0000259" key="10">
    <source>
        <dbReference type="PROSITE" id="PS50157"/>
    </source>
</evidence>
<evidence type="ECO:0000313" key="13">
    <source>
        <dbReference type="Proteomes" id="UP001153292"/>
    </source>
</evidence>
<evidence type="ECO:0000256" key="6">
    <source>
        <dbReference type="ARBA" id="ARBA00023125"/>
    </source>
</evidence>
<keyword evidence="13" id="KW-1185">Reference proteome</keyword>
<dbReference type="Gene3D" id="3.30.160.60">
    <property type="entry name" value="Classic Zinc Finger"/>
    <property type="match status" value="9"/>
</dbReference>
<dbReference type="Pfam" id="PF07776">
    <property type="entry name" value="zf-AD"/>
    <property type="match status" value="1"/>
</dbReference>
<dbReference type="SUPFAM" id="SSF57667">
    <property type="entry name" value="beta-beta-alpha zinc fingers"/>
    <property type="match status" value="6"/>
</dbReference>
<dbReference type="Pfam" id="PF00096">
    <property type="entry name" value="zf-C2H2"/>
    <property type="match status" value="7"/>
</dbReference>
<feature type="domain" description="ZAD" evidence="11">
    <location>
        <begin position="4"/>
        <end position="79"/>
    </location>
</feature>
<evidence type="ECO:0000259" key="11">
    <source>
        <dbReference type="PROSITE" id="PS51915"/>
    </source>
</evidence>
<organism evidence="12 13">
    <name type="scientific">Chilo suppressalis</name>
    <name type="common">Asiatic rice borer moth</name>
    <dbReference type="NCBI Taxonomy" id="168631"/>
    <lineage>
        <taxon>Eukaryota</taxon>
        <taxon>Metazoa</taxon>
        <taxon>Ecdysozoa</taxon>
        <taxon>Arthropoda</taxon>
        <taxon>Hexapoda</taxon>
        <taxon>Insecta</taxon>
        <taxon>Pterygota</taxon>
        <taxon>Neoptera</taxon>
        <taxon>Endopterygota</taxon>
        <taxon>Lepidoptera</taxon>
        <taxon>Glossata</taxon>
        <taxon>Ditrysia</taxon>
        <taxon>Pyraloidea</taxon>
        <taxon>Crambidae</taxon>
        <taxon>Crambinae</taxon>
        <taxon>Chilo</taxon>
    </lineage>
</organism>
<evidence type="ECO:0000256" key="9">
    <source>
        <dbReference type="PROSITE-ProRule" id="PRU01263"/>
    </source>
</evidence>
<reference evidence="12" key="1">
    <citation type="submission" date="2021-12" db="EMBL/GenBank/DDBJ databases">
        <authorList>
            <person name="King R."/>
        </authorList>
    </citation>
    <scope>NUCLEOTIDE SEQUENCE</scope>
</reference>
<protein>
    <submittedName>
        <fullName evidence="12">Uncharacterized protein</fullName>
    </submittedName>
</protein>
<accession>A0ABN8L6G5</accession>
<dbReference type="PROSITE" id="PS51915">
    <property type="entry name" value="ZAD"/>
    <property type="match status" value="1"/>
</dbReference>
<dbReference type="InterPro" id="IPR012934">
    <property type="entry name" value="Znf_AD"/>
</dbReference>
<evidence type="ECO:0000256" key="3">
    <source>
        <dbReference type="ARBA" id="ARBA00022737"/>
    </source>
</evidence>
<dbReference type="SUPFAM" id="SSF57716">
    <property type="entry name" value="Glucocorticoid receptor-like (DNA-binding domain)"/>
    <property type="match status" value="1"/>
</dbReference>
<evidence type="ECO:0000256" key="4">
    <source>
        <dbReference type="ARBA" id="ARBA00022771"/>
    </source>
</evidence>
<keyword evidence="4 8" id="KW-0863">Zinc-finger</keyword>
<dbReference type="PROSITE" id="PS50157">
    <property type="entry name" value="ZINC_FINGER_C2H2_2"/>
    <property type="match status" value="9"/>
</dbReference>
<sequence>MDNKLCRLCCINSGNSNIFHTDSCGILLSDKIMYCCANIKLTEDDGLPTCICKLCEQELATAYQFILKCEATDKSLRSTINVCANLKPDLNNDCETKLEIKAEEPNSDCDFPCNYESNDDLDIPLAAFYKNIKAEANNSNSAVVNKNKSHTKKVKKRQRYKEPVPTNCSICDRKCQNPSTLVAHMRSHTDEKPYQCVSCNKCYKDPGSLKRHTERNHLKQRERKFICETCGKGFYSKTDYVTHMRSHTGETPYTCSECPSRFTQLSSLIRHRTKHSGEKSQVCPTCSKRFSTKDQLNTHLKVHTDIKKQFPCSICNVLFKYKNNLNKHMKMHTNPSRFVCNYCGRMFNLKGNLKIHIDRVHSEKSGVCNVCSKIVSNIEVHMWRHTGQRPLKCEYCTSSFYELKALAHHMNFRHKYADKYKCTIEGCFRTFPSQPMLDFHIAKIHESNIKFPCDKCSRGFYRKNDLARHKIGTHKEKLN</sequence>
<dbReference type="EMBL" id="OU963909">
    <property type="protein sequence ID" value="CAH2982937.1"/>
    <property type="molecule type" value="Genomic_DNA"/>
</dbReference>
<dbReference type="Gene3D" id="3.40.1800.20">
    <property type="match status" value="1"/>
</dbReference>
<dbReference type="SMART" id="SM00355">
    <property type="entry name" value="ZnF_C2H2"/>
    <property type="match status" value="10"/>
</dbReference>
<keyword evidence="3" id="KW-0677">Repeat</keyword>
<feature type="domain" description="C2H2-type" evidence="10">
    <location>
        <begin position="420"/>
        <end position="450"/>
    </location>
</feature>
<feature type="binding site" evidence="9">
    <location>
        <position position="9"/>
    </location>
    <ligand>
        <name>Zn(2+)</name>
        <dbReference type="ChEBI" id="CHEBI:29105"/>
    </ligand>
</feature>
<feature type="binding site" evidence="9">
    <location>
        <position position="55"/>
    </location>
    <ligand>
        <name>Zn(2+)</name>
        <dbReference type="ChEBI" id="CHEBI:29105"/>
    </ligand>
</feature>
<feature type="binding site" evidence="9">
    <location>
        <position position="6"/>
    </location>
    <ligand>
        <name>Zn(2+)</name>
        <dbReference type="ChEBI" id="CHEBI:29105"/>
    </ligand>
</feature>
<dbReference type="SMART" id="SM00868">
    <property type="entry name" value="zf-AD"/>
    <property type="match status" value="1"/>
</dbReference>
<gene>
    <name evidence="12" type="ORF">CHILSU_LOCUS3297</name>
</gene>
<name>A0ABN8L6G5_CHISP</name>
<dbReference type="InterPro" id="IPR036236">
    <property type="entry name" value="Znf_C2H2_sf"/>
</dbReference>
<feature type="domain" description="C2H2-type" evidence="10">
    <location>
        <begin position="281"/>
        <end position="308"/>
    </location>
</feature>
<comment type="subcellular location">
    <subcellularLocation>
        <location evidence="1">Nucleus</location>
    </subcellularLocation>
</comment>
<feature type="domain" description="C2H2-type" evidence="10">
    <location>
        <begin position="194"/>
        <end position="222"/>
    </location>
</feature>
<dbReference type="InterPro" id="IPR013087">
    <property type="entry name" value="Znf_C2H2_type"/>
</dbReference>
<feature type="domain" description="C2H2-type" evidence="10">
    <location>
        <begin position="338"/>
        <end position="366"/>
    </location>
</feature>
<feature type="binding site" evidence="9">
    <location>
        <position position="52"/>
    </location>
    <ligand>
        <name>Zn(2+)</name>
        <dbReference type="ChEBI" id="CHEBI:29105"/>
    </ligand>
</feature>
<feature type="domain" description="C2H2-type" evidence="10">
    <location>
        <begin position="310"/>
        <end position="337"/>
    </location>
</feature>